<dbReference type="InterPro" id="IPR038375">
    <property type="entry name" value="NDUFAF7_sf"/>
</dbReference>
<dbReference type="EMBL" id="DROP01000237">
    <property type="protein sequence ID" value="HHI89004.1"/>
    <property type="molecule type" value="Genomic_DNA"/>
</dbReference>
<keyword evidence="2" id="KW-0808">Transferase</keyword>
<accession>A0A7V5NXD0</accession>
<sequence length="197" mass="21347">ADGWHERLIAEDPEHPGHLAFILSEAPISKADQALLPQDMPAPKDGDLIEVHPGLAQMVDSLRDRFSDHPGAALFIDYGPDGTEFGDTFQALHKHKKVDPLAEPGAADLTARVNFAALKDLGEQARLDVHGPSPQGMFLSRLGLEVRAVSLSRARPEAKPKLARQLHRLTDEQQMGTLFKAICLQATGLGTPLGFEA</sequence>
<protein>
    <submittedName>
        <fullName evidence="3">SAM-dependent methyltransferase</fullName>
    </submittedName>
</protein>
<dbReference type="AlphaFoldDB" id="A0A7V5NXD0"/>
<dbReference type="Gene3D" id="3.40.50.12710">
    <property type="match status" value="1"/>
</dbReference>
<feature type="non-terminal residue" evidence="3">
    <location>
        <position position="1"/>
    </location>
</feature>
<dbReference type="GO" id="GO:0032259">
    <property type="term" value="P:methylation"/>
    <property type="evidence" value="ECO:0007669"/>
    <property type="project" value="UniProtKB-KW"/>
</dbReference>
<dbReference type="PANTHER" id="PTHR12049">
    <property type="entry name" value="PROTEIN ARGININE METHYLTRANSFERASE NDUFAF7, MITOCHONDRIAL"/>
    <property type="match status" value="1"/>
</dbReference>
<dbReference type="Pfam" id="PF02636">
    <property type="entry name" value="Methyltransf_28"/>
    <property type="match status" value="1"/>
</dbReference>
<dbReference type="SUPFAM" id="SSF53335">
    <property type="entry name" value="S-adenosyl-L-methionine-dependent methyltransferases"/>
    <property type="match status" value="1"/>
</dbReference>
<dbReference type="GO" id="GO:0035243">
    <property type="term" value="F:protein-arginine omega-N symmetric methyltransferase activity"/>
    <property type="evidence" value="ECO:0007669"/>
    <property type="project" value="TreeGrafter"/>
</dbReference>
<evidence type="ECO:0000256" key="2">
    <source>
        <dbReference type="ARBA" id="ARBA00022679"/>
    </source>
</evidence>
<organism evidence="3">
    <name type="scientific">Hellea balneolensis</name>
    <dbReference type="NCBI Taxonomy" id="287478"/>
    <lineage>
        <taxon>Bacteria</taxon>
        <taxon>Pseudomonadati</taxon>
        <taxon>Pseudomonadota</taxon>
        <taxon>Alphaproteobacteria</taxon>
        <taxon>Maricaulales</taxon>
        <taxon>Robiginitomaculaceae</taxon>
        <taxon>Hellea</taxon>
    </lineage>
</organism>
<dbReference type="InterPro" id="IPR029063">
    <property type="entry name" value="SAM-dependent_MTases_sf"/>
</dbReference>
<name>A0A7V5NXD0_9PROT</name>
<gene>
    <name evidence="3" type="ORF">ENK01_03535</name>
</gene>
<dbReference type="PANTHER" id="PTHR12049:SF7">
    <property type="entry name" value="PROTEIN ARGININE METHYLTRANSFERASE NDUFAF7, MITOCHONDRIAL"/>
    <property type="match status" value="1"/>
</dbReference>
<evidence type="ECO:0000256" key="1">
    <source>
        <dbReference type="ARBA" id="ARBA00022603"/>
    </source>
</evidence>
<reference evidence="3" key="1">
    <citation type="journal article" date="2020" name="mSystems">
        <title>Genome- and Community-Level Interaction Insights into Carbon Utilization and Element Cycling Functions of Hydrothermarchaeota in Hydrothermal Sediment.</title>
        <authorList>
            <person name="Zhou Z."/>
            <person name="Liu Y."/>
            <person name="Xu W."/>
            <person name="Pan J."/>
            <person name="Luo Z.H."/>
            <person name="Li M."/>
        </authorList>
    </citation>
    <scope>NUCLEOTIDE SEQUENCE [LARGE SCALE GENOMIC DNA]</scope>
    <source>
        <strain evidence="3">HyVt-538</strain>
    </source>
</reference>
<comment type="caution">
    <text evidence="3">The sequence shown here is derived from an EMBL/GenBank/DDBJ whole genome shotgun (WGS) entry which is preliminary data.</text>
</comment>
<proteinExistence type="predicted"/>
<dbReference type="InterPro" id="IPR003788">
    <property type="entry name" value="NDUFAF7"/>
</dbReference>
<dbReference type="Proteomes" id="UP000885806">
    <property type="component" value="Unassembled WGS sequence"/>
</dbReference>
<evidence type="ECO:0000313" key="3">
    <source>
        <dbReference type="EMBL" id="HHI89004.1"/>
    </source>
</evidence>
<keyword evidence="1 3" id="KW-0489">Methyltransferase</keyword>